<sequence length="271" mass="29984">MATQDTPKRPRRENAVNRLKANQRALLESSSSTEDEIMSASEAMKLRKENQELKKENKLLRHLNLRLQKIVTAKPFLLNSSDLEPKHTTKCMDTLQQPAADSIKKQDTEKLASDVEQDNSGVGDGSFEAAAAGTPARVLFKENCGRVYISKDVWLIDTDFNFLMGSRNDSVFVRDAATKIFSTAGLVGRSVTGRPSNRTKGDPKPPLDSVKLSALKDYAGCEVPELHQDFTAAKIRQVLFSLNSKSAPGPDGVPNKRLKNLDNESIHFLTE</sequence>
<dbReference type="Proteomes" id="UP000821865">
    <property type="component" value="Chromosome 3"/>
</dbReference>
<name>A0ACB8D3L7_DERSI</name>
<evidence type="ECO:0000313" key="2">
    <source>
        <dbReference type="Proteomes" id="UP000821865"/>
    </source>
</evidence>
<organism evidence="1 2">
    <name type="scientific">Dermacentor silvarum</name>
    <name type="common">Tick</name>
    <dbReference type="NCBI Taxonomy" id="543639"/>
    <lineage>
        <taxon>Eukaryota</taxon>
        <taxon>Metazoa</taxon>
        <taxon>Ecdysozoa</taxon>
        <taxon>Arthropoda</taxon>
        <taxon>Chelicerata</taxon>
        <taxon>Arachnida</taxon>
        <taxon>Acari</taxon>
        <taxon>Parasitiformes</taxon>
        <taxon>Ixodida</taxon>
        <taxon>Ixodoidea</taxon>
        <taxon>Ixodidae</taxon>
        <taxon>Rhipicephalinae</taxon>
        <taxon>Dermacentor</taxon>
    </lineage>
</organism>
<protein>
    <submittedName>
        <fullName evidence="1">Uncharacterized protein</fullName>
    </submittedName>
</protein>
<evidence type="ECO:0000313" key="1">
    <source>
        <dbReference type="EMBL" id="KAH7958859.1"/>
    </source>
</evidence>
<proteinExistence type="predicted"/>
<comment type="caution">
    <text evidence="1">The sequence shown here is derived from an EMBL/GenBank/DDBJ whole genome shotgun (WGS) entry which is preliminary data.</text>
</comment>
<reference evidence="1" key="1">
    <citation type="submission" date="2020-05" db="EMBL/GenBank/DDBJ databases">
        <title>Large-scale comparative analyses of tick genomes elucidate their genetic diversity and vector capacities.</title>
        <authorList>
            <person name="Jia N."/>
            <person name="Wang J."/>
            <person name="Shi W."/>
            <person name="Du L."/>
            <person name="Sun Y."/>
            <person name="Zhan W."/>
            <person name="Jiang J."/>
            <person name="Wang Q."/>
            <person name="Zhang B."/>
            <person name="Ji P."/>
            <person name="Sakyi L.B."/>
            <person name="Cui X."/>
            <person name="Yuan T."/>
            <person name="Jiang B."/>
            <person name="Yang W."/>
            <person name="Lam T.T.-Y."/>
            <person name="Chang Q."/>
            <person name="Ding S."/>
            <person name="Wang X."/>
            <person name="Zhu J."/>
            <person name="Ruan X."/>
            <person name="Zhao L."/>
            <person name="Wei J."/>
            <person name="Que T."/>
            <person name="Du C."/>
            <person name="Cheng J."/>
            <person name="Dai P."/>
            <person name="Han X."/>
            <person name="Huang E."/>
            <person name="Gao Y."/>
            <person name="Liu J."/>
            <person name="Shao H."/>
            <person name="Ye R."/>
            <person name="Li L."/>
            <person name="Wei W."/>
            <person name="Wang X."/>
            <person name="Wang C."/>
            <person name="Yang T."/>
            <person name="Huo Q."/>
            <person name="Li W."/>
            <person name="Guo W."/>
            <person name="Chen H."/>
            <person name="Zhou L."/>
            <person name="Ni X."/>
            <person name="Tian J."/>
            <person name="Zhou Y."/>
            <person name="Sheng Y."/>
            <person name="Liu T."/>
            <person name="Pan Y."/>
            <person name="Xia L."/>
            <person name="Li J."/>
            <person name="Zhao F."/>
            <person name="Cao W."/>
        </authorList>
    </citation>
    <scope>NUCLEOTIDE SEQUENCE</scope>
    <source>
        <strain evidence="1">Dsil-2018</strain>
    </source>
</reference>
<dbReference type="EMBL" id="CM023472">
    <property type="protein sequence ID" value="KAH7958859.1"/>
    <property type="molecule type" value="Genomic_DNA"/>
</dbReference>
<keyword evidence="2" id="KW-1185">Reference proteome</keyword>
<accession>A0ACB8D3L7</accession>
<gene>
    <name evidence="1" type="ORF">HPB49_005998</name>
</gene>